<accession>A0A5B9QP26</accession>
<keyword evidence="2" id="KW-1133">Transmembrane helix</keyword>
<evidence type="ECO:0000256" key="2">
    <source>
        <dbReference type="SAM" id="Phobius"/>
    </source>
</evidence>
<dbReference type="EMBL" id="CP042914">
    <property type="protein sequence ID" value="QEG40847.1"/>
    <property type="molecule type" value="Genomic_DNA"/>
</dbReference>
<dbReference type="Proteomes" id="UP000325286">
    <property type="component" value="Chromosome"/>
</dbReference>
<evidence type="ECO:0000313" key="4">
    <source>
        <dbReference type="Proteomes" id="UP000325286"/>
    </source>
</evidence>
<proteinExistence type="predicted"/>
<keyword evidence="2" id="KW-0812">Transmembrane</keyword>
<dbReference type="AlphaFoldDB" id="A0A5B9QP26"/>
<protein>
    <submittedName>
        <fullName evidence="3">Uncharacterized protein</fullName>
    </submittedName>
</protein>
<feature type="transmembrane region" description="Helical" evidence="2">
    <location>
        <begin position="60"/>
        <end position="83"/>
    </location>
</feature>
<dbReference type="PANTHER" id="PTHR34351:SF1">
    <property type="entry name" value="SLR1927 PROTEIN"/>
    <property type="match status" value="1"/>
</dbReference>
<dbReference type="PANTHER" id="PTHR34351">
    <property type="entry name" value="SLR1927 PROTEIN-RELATED"/>
    <property type="match status" value="1"/>
</dbReference>
<organism evidence="3 4">
    <name type="scientific">Roseimaritima ulvae</name>
    <dbReference type="NCBI Taxonomy" id="980254"/>
    <lineage>
        <taxon>Bacteria</taxon>
        <taxon>Pseudomonadati</taxon>
        <taxon>Planctomycetota</taxon>
        <taxon>Planctomycetia</taxon>
        <taxon>Pirellulales</taxon>
        <taxon>Pirellulaceae</taxon>
        <taxon>Roseimaritima</taxon>
    </lineage>
</organism>
<sequence length="404" mass="44795">MTMHDVLASKNWAARLLTTDFCPWANRFVYWLKEPVGWFVLATVVSVIVGLYLAPIGWTLAAALASIIAVGMVWPAVAVRAVACRLSPSRQQVHEGDLCELQLAVRNRLPLPVWGLAVEGFLDRRQGSEDEDAVPTVALAYVRAMATSMYRFSMRPELRGRYPDGAAVLTCSFPFGIWTAKRQLKNVSPVTVWPKVYPVSGETAMTGRHAAETGEGNCNGLTGDFLGVREYRRGDCMRQVNWVATARSGELVVTQRGGPQCPSLNVILDVGWTAHPEQLTDRIRVAASVLANLHRSAIPLRVSLGKQRFQVRRGWDGFAQMMDALTDVPREGVKNGSSPRRSSERAAVTISSNPRGDVEVQICDPTRNHRLTDQHTHRVIRRDQNIAHQLHGFWTEGRDANLVA</sequence>
<feature type="transmembrane region" description="Helical" evidence="2">
    <location>
        <begin position="36"/>
        <end position="54"/>
    </location>
</feature>
<evidence type="ECO:0000256" key="1">
    <source>
        <dbReference type="SAM" id="MobiDB-lite"/>
    </source>
</evidence>
<gene>
    <name evidence="3" type="ORF">UC8_28650</name>
</gene>
<dbReference type="KEGG" id="rul:UC8_28650"/>
<name>A0A5B9QP26_9BACT</name>
<keyword evidence="4" id="KW-1185">Reference proteome</keyword>
<keyword evidence="2" id="KW-0472">Membrane</keyword>
<reference evidence="3 4" key="1">
    <citation type="submission" date="2019-08" db="EMBL/GenBank/DDBJ databases">
        <title>Deep-cultivation of Planctomycetes and their phenomic and genomic characterization uncovers novel biology.</title>
        <authorList>
            <person name="Wiegand S."/>
            <person name="Jogler M."/>
            <person name="Boedeker C."/>
            <person name="Pinto D."/>
            <person name="Vollmers J."/>
            <person name="Rivas-Marin E."/>
            <person name="Kohn T."/>
            <person name="Peeters S.H."/>
            <person name="Heuer A."/>
            <person name="Rast P."/>
            <person name="Oberbeckmann S."/>
            <person name="Bunk B."/>
            <person name="Jeske O."/>
            <person name="Meyerdierks A."/>
            <person name="Storesund J.E."/>
            <person name="Kallscheuer N."/>
            <person name="Luecker S."/>
            <person name="Lage O.M."/>
            <person name="Pohl T."/>
            <person name="Merkel B.J."/>
            <person name="Hornburger P."/>
            <person name="Mueller R.-W."/>
            <person name="Bruemmer F."/>
            <person name="Labrenz M."/>
            <person name="Spormann A.M."/>
            <person name="Op den Camp H."/>
            <person name="Overmann J."/>
            <person name="Amann R."/>
            <person name="Jetten M.S.M."/>
            <person name="Mascher T."/>
            <person name="Medema M.H."/>
            <person name="Devos D.P."/>
            <person name="Kaster A.-K."/>
            <person name="Ovreas L."/>
            <person name="Rohde M."/>
            <person name="Galperin M.Y."/>
            <person name="Jogler C."/>
        </authorList>
    </citation>
    <scope>NUCLEOTIDE SEQUENCE [LARGE SCALE GENOMIC DNA]</scope>
    <source>
        <strain evidence="3 4">UC8</strain>
    </source>
</reference>
<evidence type="ECO:0000313" key="3">
    <source>
        <dbReference type="EMBL" id="QEG40847.1"/>
    </source>
</evidence>
<feature type="region of interest" description="Disordered" evidence="1">
    <location>
        <begin position="329"/>
        <end position="351"/>
    </location>
</feature>